<dbReference type="AlphaFoldDB" id="A0A1D8UR64"/>
<accession>A0A1D8UR64</accession>
<dbReference type="GO" id="GO:0006629">
    <property type="term" value="P:lipid metabolic process"/>
    <property type="evidence" value="ECO:0007669"/>
    <property type="project" value="InterPro"/>
</dbReference>
<dbReference type="KEGG" id="kba:A0U89_02195"/>
<gene>
    <name evidence="1" type="ORF">A0U89_02195</name>
</gene>
<dbReference type="Pfam" id="PF00487">
    <property type="entry name" value="FA_desaturase"/>
    <property type="match status" value="1"/>
</dbReference>
<protein>
    <submittedName>
        <fullName evidence="1">Fatty acid desaturase</fullName>
    </submittedName>
</protein>
<reference evidence="1 2" key="1">
    <citation type="journal article" date="2016" name="Microb. Cell Fact.">
        <title>Dissection of exopolysaccharide biosynthesis in Kozakia baliensis.</title>
        <authorList>
            <person name="Brandt J.U."/>
            <person name="Jakob F."/>
            <person name="Behr J."/>
            <person name="Geissler A.J."/>
            <person name="Vogel R.F."/>
        </authorList>
    </citation>
    <scope>NUCLEOTIDE SEQUENCE [LARGE SCALE GENOMIC DNA]</scope>
    <source>
        <strain evidence="1 2">DSM 14400</strain>
    </source>
</reference>
<evidence type="ECO:0000313" key="1">
    <source>
        <dbReference type="EMBL" id="AOX16128.1"/>
    </source>
</evidence>
<dbReference type="EMBL" id="CP014674">
    <property type="protein sequence ID" value="AOX16128.1"/>
    <property type="molecule type" value="Genomic_DNA"/>
</dbReference>
<sequence length="314" mass="36705">MSERIHPTVSFQNRSERILTVEMATVLMLVFCYAGWFASGYSLMPGHPLLGGLALALFIALHSSLQHEATHGHPTSSSWLNEVLVGLPLGVFYPFRRYKETHLQHHREEWLTDPGEDPESYYCSPEKWANLPTWQKRILEANNTFLGRVALGPAIGFIRFVCADGRQILRGNREILLAWVIHLMSIGILWSVVSRIFGLPFWLYVIVPAYIGNSLIAVRSYCEHQWDKNTSRRTIIVESSFLSWVFLHNNLHFVHHKRPDLPWYRLPQVYRENRSSWREGNGQYVFPNYRMIAWRYLMRRKEEVPHPQQETTSC</sequence>
<dbReference type="OrthoDB" id="784276at2"/>
<name>A0A1D8UR64_9PROT</name>
<dbReference type="Proteomes" id="UP000179145">
    <property type="component" value="Chromosome"/>
</dbReference>
<evidence type="ECO:0000313" key="2">
    <source>
        <dbReference type="Proteomes" id="UP000179145"/>
    </source>
</evidence>
<dbReference type="InterPro" id="IPR005804">
    <property type="entry name" value="FA_desaturase_dom"/>
</dbReference>
<dbReference type="eggNOG" id="COG3239">
    <property type="taxonomic scope" value="Bacteria"/>
</dbReference>
<dbReference type="RefSeq" id="WP_070401949.1">
    <property type="nucleotide sequence ID" value="NZ_BJVW01000013.1"/>
</dbReference>
<proteinExistence type="predicted"/>
<dbReference type="STRING" id="153496.A0U89_02195"/>
<organism evidence="1 2">
    <name type="scientific">Kozakia baliensis</name>
    <dbReference type="NCBI Taxonomy" id="153496"/>
    <lineage>
        <taxon>Bacteria</taxon>
        <taxon>Pseudomonadati</taxon>
        <taxon>Pseudomonadota</taxon>
        <taxon>Alphaproteobacteria</taxon>
        <taxon>Acetobacterales</taxon>
        <taxon>Acetobacteraceae</taxon>
        <taxon>Kozakia</taxon>
    </lineage>
</organism>
<keyword evidence="2" id="KW-1185">Reference proteome</keyword>